<dbReference type="Proteomes" id="UP001603857">
    <property type="component" value="Unassembled WGS sequence"/>
</dbReference>
<comment type="caution">
    <text evidence="2">The sequence shown here is derived from an EMBL/GenBank/DDBJ whole genome shotgun (WGS) entry which is preliminary data.</text>
</comment>
<evidence type="ECO:0000313" key="3">
    <source>
        <dbReference type="Proteomes" id="UP001603857"/>
    </source>
</evidence>
<evidence type="ECO:0000259" key="1">
    <source>
        <dbReference type="Pfam" id="PF03446"/>
    </source>
</evidence>
<feature type="domain" description="6-phosphogluconate dehydrogenase NADP-binding" evidence="1">
    <location>
        <begin position="16"/>
        <end position="86"/>
    </location>
</feature>
<protein>
    <recommendedName>
        <fullName evidence="1">6-phosphogluconate dehydrogenase NADP-binding domain-containing protein</fullName>
    </recommendedName>
</protein>
<organism evidence="2 3">
    <name type="scientific">Flemingia macrophylla</name>
    <dbReference type="NCBI Taxonomy" id="520843"/>
    <lineage>
        <taxon>Eukaryota</taxon>
        <taxon>Viridiplantae</taxon>
        <taxon>Streptophyta</taxon>
        <taxon>Embryophyta</taxon>
        <taxon>Tracheophyta</taxon>
        <taxon>Spermatophyta</taxon>
        <taxon>Magnoliopsida</taxon>
        <taxon>eudicotyledons</taxon>
        <taxon>Gunneridae</taxon>
        <taxon>Pentapetalae</taxon>
        <taxon>rosids</taxon>
        <taxon>fabids</taxon>
        <taxon>Fabales</taxon>
        <taxon>Fabaceae</taxon>
        <taxon>Papilionoideae</taxon>
        <taxon>50 kb inversion clade</taxon>
        <taxon>NPAAA clade</taxon>
        <taxon>indigoferoid/millettioid clade</taxon>
        <taxon>Phaseoleae</taxon>
        <taxon>Flemingia</taxon>
    </lineage>
</organism>
<proteinExistence type="predicted"/>
<dbReference type="Pfam" id="PF03446">
    <property type="entry name" value="NAD_binding_2"/>
    <property type="match status" value="1"/>
</dbReference>
<accession>A0ABD1NDQ4</accession>
<dbReference type="InterPro" id="IPR006183">
    <property type="entry name" value="Pgluconate_DH"/>
</dbReference>
<dbReference type="SUPFAM" id="SSF51735">
    <property type="entry name" value="NAD(P)-binding Rossmann-fold domains"/>
    <property type="match status" value="1"/>
</dbReference>
<dbReference type="GO" id="GO:0016616">
    <property type="term" value="F:oxidoreductase activity, acting on the CH-OH group of donors, NAD or NADP as acceptor"/>
    <property type="evidence" value="ECO:0007669"/>
    <property type="project" value="UniProtKB-ARBA"/>
</dbReference>
<keyword evidence="3" id="KW-1185">Reference proteome</keyword>
<gene>
    <name evidence="2" type="ORF">Fmac_006590</name>
</gene>
<dbReference type="Gene3D" id="3.40.50.720">
    <property type="entry name" value="NAD(P)-binding Rossmann-like Domain"/>
    <property type="match status" value="1"/>
</dbReference>
<sequence length="94" mass="10698">MMIDLIKVLEREDKWHLFDHVKPGDCIIDNSNKGYENTECRIALVTDKSLLYLDIGVFGKEDNARKADPSLMPSGYCQAYDNIHDIPHQGHHSG</sequence>
<name>A0ABD1NDQ4_9FABA</name>
<dbReference type="InterPro" id="IPR006115">
    <property type="entry name" value="6PGDH_NADP-bd"/>
</dbReference>
<dbReference type="AlphaFoldDB" id="A0ABD1NDQ4"/>
<dbReference type="InterPro" id="IPR036291">
    <property type="entry name" value="NAD(P)-bd_dom_sf"/>
</dbReference>
<evidence type="ECO:0000313" key="2">
    <source>
        <dbReference type="EMBL" id="KAL2345305.1"/>
    </source>
</evidence>
<dbReference type="EMBL" id="JBGMDY010000002">
    <property type="protein sequence ID" value="KAL2345305.1"/>
    <property type="molecule type" value="Genomic_DNA"/>
</dbReference>
<reference evidence="2 3" key="1">
    <citation type="submission" date="2024-08" db="EMBL/GenBank/DDBJ databases">
        <title>Insights into the chromosomal genome structure of Flemingia macrophylla.</title>
        <authorList>
            <person name="Ding Y."/>
            <person name="Zhao Y."/>
            <person name="Bi W."/>
            <person name="Wu M."/>
            <person name="Zhao G."/>
            <person name="Gong Y."/>
            <person name="Li W."/>
            <person name="Zhang P."/>
        </authorList>
    </citation>
    <scope>NUCLEOTIDE SEQUENCE [LARGE SCALE GENOMIC DNA]</scope>
    <source>
        <strain evidence="2">DYQJB</strain>
        <tissue evidence="2">Leaf</tissue>
    </source>
</reference>
<dbReference type="PANTHER" id="PTHR11811">
    <property type="entry name" value="6-PHOSPHOGLUCONATE DEHYDROGENASE"/>
    <property type="match status" value="1"/>
</dbReference>